<dbReference type="InterPro" id="IPR022812">
    <property type="entry name" value="Dynamin"/>
</dbReference>
<dbReference type="PANTHER" id="PTHR11566">
    <property type="entry name" value="DYNAMIN"/>
    <property type="match status" value="1"/>
</dbReference>
<dbReference type="GO" id="GO:0008017">
    <property type="term" value="F:microtubule binding"/>
    <property type="evidence" value="ECO:0007669"/>
    <property type="project" value="TreeGrafter"/>
</dbReference>
<dbReference type="OrthoDB" id="5061070at2759"/>
<dbReference type="GO" id="GO:0005737">
    <property type="term" value="C:cytoplasm"/>
    <property type="evidence" value="ECO:0007669"/>
    <property type="project" value="TreeGrafter"/>
</dbReference>
<sequence>MKYPSYARYSATTPSLRAEALEALNTVTKLLDRLSPSPLNLTTVQLLEIVHRVCIDAQALVSGDEHIGLLQQCRAAHQQLKTSILGTAPNFRPFKSKEEDTNLLTGEVDGDIRRASDATRTHELMYLEDVRLHAQRCLTRQLPYCIPYAAKVDLIKHCLVAWEDHCLKCLTTVEEATRRELDALVKVHMGVHSNSSLYSDIHVIFDDLFEKHRPRTVEMIKFHLKLEDLPFTLNDGDFAAVKEQYMRQYKSARNLVCKDPAHMQKVLALLVELGISATHDDLWKLHEDPYEPELCVMAETSAYFQIACRRTIDNVARVIDHVFLHAVAKDMYPALLTGLSLVCTGVNHPSNGEPMSLADEDHLNKKRMDLERKKEWLETVLDEQL</sequence>
<name>A0A0C3S114_PHLG1</name>
<dbReference type="PANTHER" id="PTHR11566:SF21">
    <property type="entry name" value="DYNAMIN RELATED PROTEIN 1, ISOFORM A"/>
    <property type="match status" value="1"/>
</dbReference>
<dbReference type="HOGENOM" id="CLU_717873_0_0_1"/>
<organism evidence="1 2">
    <name type="scientific">Phlebiopsis gigantea (strain 11061_1 CR5-6)</name>
    <name type="common">White-rot fungus</name>
    <name type="synonym">Peniophora gigantea</name>
    <dbReference type="NCBI Taxonomy" id="745531"/>
    <lineage>
        <taxon>Eukaryota</taxon>
        <taxon>Fungi</taxon>
        <taxon>Dikarya</taxon>
        <taxon>Basidiomycota</taxon>
        <taxon>Agaricomycotina</taxon>
        <taxon>Agaricomycetes</taxon>
        <taxon>Polyporales</taxon>
        <taxon>Phanerochaetaceae</taxon>
        <taxon>Phlebiopsis</taxon>
    </lineage>
</organism>
<accession>A0A0C3S114</accession>
<reference evidence="1 2" key="1">
    <citation type="journal article" date="2014" name="PLoS Genet.">
        <title>Analysis of the Phlebiopsis gigantea genome, transcriptome and secretome provides insight into its pioneer colonization strategies of wood.</title>
        <authorList>
            <person name="Hori C."/>
            <person name="Ishida T."/>
            <person name="Igarashi K."/>
            <person name="Samejima M."/>
            <person name="Suzuki H."/>
            <person name="Master E."/>
            <person name="Ferreira P."/>
            <person name="Ruiz-Duenas F.J."/>
            <person name="Held B."/>
            <person name="Canessa P."/>
            <person name="Larrondo L.F."/>
            <person name="Schmoll M."/>
            <person name="Druzhinina I.S."/>
            <person name="Kubicek C.P."/>
            <person name="Gaskell J.A."/>
            <person name="Kersten P."/>
            <person name="St John F."/>
            <person name="Glasner J."/>
            <person name="Sabat G."/>
            <person name="Splinter BonDurant S."/>
            <person name="Syed K."/>
            <person name="Yadav J."/>
            <person name="Mgbeahuruike A.C."/>
            <person name="Kovalchuk A."/>
            <person name="Asiegbu F.O."/>
            <person name="Lackner G."/>
            <person name="Hoffmeister D."/>
            <person name="Rencoret J."/>
            <person name="Gutierrez A."/>
            <person name="Sun H."/>
            <person name="Lindquist E."/>
            <person name="Barry K."/>
            <person name="Riley R."/>
            <person name="Grigoriev I.V."/>
            <person name="Henrissat B."/>
            <person name="Kues U."/>
            <person name="Berka R.M."/>
            <person name="Martinez A.T."/>
            <person name="Covert S.F."/>
            <person name="Blanchette R.A."/>
            <person name="Cullen D."/>
        </authorList>
    </citation>
    <scope>NUCLEOTIDE SEQUENCE [LARGE SCALE GENOMIC DNA]</scope>
    <source>
        <strain evidence="1 2">11061_1 CR5-6</strain>
    </source>
</reference>
<dbReference type="EMBL" id="KN840943">
    <property type="protein sequence ID" value="KIP01095.1"/>
    <property type="molecule type" value="Genomic_DNA"/>
</dbReference>
<dbReference type="GO" id="GO:0005874">
    <property type="term" value="C:microtubule"/>
    <property type="evidence" value="ECO:0007669"/>
    <property type="project" value="TreeGrafter"/>
</dbReference>
<dbReference type="Proteomes" id="UP000053257">
    <property type="component" value="Unassembled WGS sequence"/>
</dbReference>
<dbReference type="GO" id="GO:0016020">
    <property type="term" value="C:membrane"/>
    <property type="evidence" value="ECO:0007669"/>
    <property type="project" value="TreeGrafter"/>
</dbReference>
<dbReference type="AlphaFoldDB" id="A0A0C3S114"/>
<dbReference type="Gene3D" id="1.20.120.1240">
    <property type="entry name" value="Dynamin, middle domain"/>
    <property type="match status" value="1"/>
</dbReference>
<evidence type="ECO:0000313" key="1">
    <source>
        <dbReference type="EMBL" id="KIP01095.1"/>
    </source>
</evidence>
<keyword evidence="2" id="KW-1185">Reference proteome</keyword>
<gene>
    <name evidence="1" type="ORF">PHLGIDRAFT_123674</name>
</gene>
<protein>
    <submittedName>
        <fullName evidence="1">Uncharacterized protein</fullName>
    </submittedName>
</protein>
<dbReference type="GO" id="GO:0003924">
    <property type="term" value="F:GTPase activity"/>
    <property type="evidence" value="ECO:0007669"/>
    <property type="project" value="TreeGrafter"/>
</dbReference>
<proteinExistence type="predicted"/>
<evidence type="ECO:0000313" key="2">
    <source>
        <dbReference type="Proteomes" id="UP000053257"/>
    </source>
</evidence>